<dbReference type="GO" id="GO:0004751">
    <property type="term" value="F:ribose-5-phosphate isomerase activity"/>
    <property type="evidence" value="ECO:0007669"/>
    <property type="project" value="TreeGrafter"/>
</dbReference>
<dbReference type="AlphaFoldDB" id="A0A0P6Y369"/>
<evidence type="ECO:0000313" key="3">
    <source>
        <dbReference type="Proteomes" id="UP000050544"/>
    </source>
</evidence>
<dbReference type="RefSeq" id="WP_054520209.1">
    <property type="nucleotide sequence ID" value="NZ_LGKO01000002.1"/>
</dbReference>
<dbReference type="Proteomes" id="UP000050544">
    <property type="component" value="Unassembled WGS sequence"/>
</dbReference>
<dbReference type="GO" id="GO:0009052">
    <property type="term" value="P:pentose-phosphate shunt, non-oxidative branch"/>
    <property type="evidence" value="ECO:0007669"/>
    <property type="project" value="TreeGrafter"/>
</dbReference>
<comment type="similarity">
    <text evidence="1">Belongs to the LacAB/RpiB family.</text>
</comment>
<name>A0A0P6Y369_9CHLR</name>
<dbReference type="SUPFAM" id="SSF89623">
    <property type="entry name" value="Ribose/Galactose isomerase RpiB/AlsB"/>
    <property type="match status" value="1"/>
</dbReference>
<dbReference type="InterPro" id="IPR003500">
    <property type="entry name" value="RpiB_LacA_LacB"/>
</dbReference>
<protein>
    <submittedName>
        <fullName evidence="2">Galactose isomerase</fullName>
    </submittedName>
</protein>
<organism evidence="2 3">
    <name type="scientific">Thermanaerothrix daxensis</name>
    <dbReference type="NCBI Taxonomy" id="869279"/>
    <lineage>
        <taxon>Bacteria</taxon>
        <taxon>Bacillati</taxon>
        <taxon>Chloroflexota</taxon>
        <taxon>Anaerolineae</taxon>
        <taxon>Anaerolineales</taxon>
        <taxon>Anaerolineaceae</taxon>
        <taxon>Thermanaerothrix</taxon>
    </lineage>
</organism>
<dbReference type="GO" id="GO:0019316">
    <property type="term" value="P:D-allose catabolic process"/>
    <property type="evidence" value="ECO:0007669"/>
    <property type="project" value="TreeGrafter"/>
</dbReference>
<accession>A0A0P6Y369</accession>
<comment type="caution">
    <text evidence="2">The sequence shown here is derived from an EMBL/GenBank/DDBJ whole genome shotgun (WGS) entry which is preliminary data.</text>
</comment>
<dbReference type="STRING" id="869279.SE15_00830"/>
<sequence length="164" mass="17803">MKLAVGADERIYVVEEVLKYLEAEGHQVTYYGPPVGESYTTPETYWPAVARRVAEAVVSGAADEGILFCWTGTGVSIAANKVPGIRAALCVDAETARGARLWNNANVLCLSLRLTSWPVAKEILTTWFQTRYQPNPTDDACLAQITELEARQTPTAPSAGNDLT</sequence>
<dbReference type="PIRSF" id="PIRSF005384">
    <property type="entry name" value="RpiB_LacA_B"/>
    <property type="match status" value="1"/>
</dbReference>
<dbReference type="NCBIfam" id="TIGR00689">
    <property type="entry name" value="rpiB_lacA_lacB"/>
    <property type="match status" value="1"/>
</dbReference>
<dbReference type="PANTHER" id="PTHR30345">
    <property type="entry name" value="RIBOSE-5-PHOSPHATE ISOMERASE B"/>
    <property type="match status" value="1"/>
</dbReference>
<reference evidence="2 3" key="1">
    <citation type="submission" date="2015-07" db="EMBL/GenBank/DDBJ databases">
        <title>Whole genome sequence of Thermanaerothrix daxensis DSM 23592.</title>
        <authorList>
            <person name="Hemp J."/>
            <person name="Ward L.M."/>
            <person name="Pace L.A."/>
            <person name="Fischer W.W."/>
        </authorList>
    </citation>
    <scope>NUCLEOTIDE SEQUENCE [LARGE SCALE GENOMIC DNA]</scope>
    <source>
        <strain evidence="2 3">GNS-1</strain>
    </source>
</reference>
<dbReference type="Gene3D" id="3.40.1400.10">
    <property type="entry name" value="Sugar-phosphate isomerase, RpiB/LacA/LacB"/>
    <property type="match status" value="1"/>
</dbReference>
<keyword evidence="3" id="KW-1185">Reference proteome</keyword>
<dbReference type="PANTHER" id="PTHR30345:SF2">
    <property type="entry name" value="SUGAR-PHOSPHATE ISOMERASE, RPIB_LACA_LACB FAMILY"/>
    <property type="match status" value="1"/>
</dbReference>
<keyword evidence="2" id="KW-0413">Isomerase</keyword>
<dbReference type="PATRIC" id="fig|869279.4.peg.162"/>
<evidence type="ECO:0000313" key="2">
    <source>
        <dbReference type="EMBL" id="KPL83822.1"/>
    </source>
</evidence>
<dbReference type="Pfam" id="PF02502">
    <property type="entry name" value="LacAB_rpiB"/>
    <property type="match status" value="1"/>
</dbReference>
<dbReference type="OrthoDB" id="1778624at2"/>
<dbReference type="InterPro" id="IPR036569">
    <property type="entry name" value="RpiB_LacA_LacB_sf"/>
</dbReference>
<gene>
    <name evidence="2" type="ORF">SE15_00830</name>
</gene>
<proteinExistence type="inferred from homology"/>
<dbReference type="EMBL" id="LGKO01000002">
    <property type="protein sequence ID" value="KPL83822.1"/>
    <property type="molecule type" value="Genomic_DNA"/>
</dbReference>
<evidence type="ECO:0000256" key="1">
    <source>
        <dbReference type="ARBA" id="ARBA00008754"/>
    </source>
</evidence>